<evidence type="ECO:0000256" key="4">
    <source>
        <dbReference type="ARBA" id="ARBA00005057"/>
    </source>
</evidence>
<dbReference type="CDD" id="cd00683">
    <property type="entry name" value="Trans_IPPS_HH"/>
    <property type="match status" value="1"/>
</dbReference>
<evidence type="ECO:0000256" key="5">
    <source>
        <dbReference type="ARBA" id="ARBA00006251"/>
    </source>
</evidence>
<evidence type="ECO:0000256" key="18">
    <source>
        <dbReference type="ARBA" id="ARBA00048854"/>
    </source>
</evidence>
<evidence type="ECO:0000256" key="19">
    <source>
        <dbReference type="ARBA" id="ARBA00049223"/>
    </source>
</evidence>
<evidence type="ECO:0000256" key="16">
    <source>
        <dbReference type="ARBA" id="ARBA00023166"/>
    </source>
</evidence>
<keyword evidence="10" id="KW-0492">Microsome</keyword>
<dbReference type="NCBIfam" id="TIGR01559">
    <property type="entry name" value="squal_synth"/>
    <property type="match status" value="1"/>
</dbReference>
<evidence type="ECO:0000313" key="22">
    <source>
        <dbReference type="Proteomes" id="UP001378960"/>
    </source>
</evidence>
<dbReference type="SFLD" id="SFLDS00005">
    <property type="entry name" value="Isoprenoid_Synthase_Type_I"/>
    <property type="match status" value="1"/>
</dbReference>
<evidence type="ECO:0000256" key="15">
    <source>
        <dbReference type="ARBA" id="ARBA00023136"/>
    </source>
</evidence>
<evidence type="ECO:0000256" key="3">
    <source>
        <dbReference type="ARBA" id="ARBA00004389"/>
    </source>
</evidence>
<dbReference type="GO" id="GO:0006696">
    <property type="term" value="P:ergosterol biosynthetic process"/>
    <property type="evidence" value="ECO:0007669"/>
    <property type="project" value="TreeGrafter"/>
</dbReference>
<evidence type="ECO:0000256" key="2">
    <source>
        <dbReference type="ARBA" id="ARBA00004144"/>
    </source>
</evidence>
<evidence type="ECO:0000256" key="20">
    <source>
        <dbReference type="RuleBase" id="RU368088"/>
    </source>
</evidence>
<evidence type="ECO:0000256" key="8">
    <source>
        <dbReference type="ARBA" id="ARBA00022692"/>
    </source>
</evidence>
<comment type="similarity">
    <text evidence="5 20">Belongs to the phytoene/squalene synthase family.</text>
</comment>
<evidence type="ECO:0000256" key="17">
    <source>
        <dbReference type="ARBA" id="ARBA00023221"/>
    </source>
</evidence>
<keyword evidence="16" id="KW-1207">Sterol metabolism</keyword>
<comment type="function">
    <text evidence="20">Catalyzes the condensation of 2 farnesyl pyrophosphate (FPP) moieties to form squalene.</text>
</comment>
<accession>A0AAV5R3F1</accession>
<dbReference type="InterPro" id="IPR033904">
    <property type="entry name" value="Trans_IPPS_HH"/>
</dbReference>
<comment type="catalytic activity">
    <reaction evidence="19">
        <text>2 (2E,6E)-farnesyl diphosphate + NADPH + H(+) = squalene + 2 diphosphate + NADP(+)</text>
        <dbReference type="Rhea" id="RHEA:32295"/>
        <dbReference type="ChEBI" id="CHEBI:15378"/>
        <dbReference type="ChEBI" id="CHEBI:15440"/>
        <dbReference type="ChEBI" id="CHEBI:33019"/>
        <dbReference type="ChEBI" id="CHEBI:57783"/>
        <dbReference type="ChEBI" id="CHEBI:58349"/>
        <dbReference type="ChEBI" id="CHEBI:175763"/>
        <dbReference type="EC" id="2.5.1.21"/>
    </reaction>
    <physiologicalReaction direction="left-to-right" evidence="19">
        <dbReference type="Rhea" id="RHEA:32296"/>
    </physiologicalReaction>
</comment>
<dbReference type="InterPro" id="IPR008949">
    <property type="entry name" value="Isoprenoid_synthase_dom_sf"/>
</dbReference>
<evidence type="ECO:0000313" key="21">
    <source>
        <dbReference type="EMBL" id="GMM45970.1"/>
    </source>
</evidence>
<evidence type="ECO:0000256" key="13">
    <source>
        <dbReference type="ARBA" id="ARBA00023011"/>
    </source>
</evidence>
<keyword evidence="13" id="KW-0756">Sterol biosynthesis</keyword>
<evidence type="ECO:0000256" key="10">
    <source>
        <dbReference type="ARBA" id="ARBA00022848"/>
    </source>
</evidence>
<dbReference type="PANTHER" id="PTHR11626">
    <property type="entry name" value="FARNESYL-DIPHOSPHATE FARNESYLTRANSFERASE"/>
    <property type="match status" value="1"/>
</dbReference>
<dbReference type="PANTHER" id="PTHR11626:SF2">
    <property type="entry name" value="SQUALENE SYNTHASE"/>
    <property type="match status" value="1"/>
</dbReference>
<dbReference type="AlphaFoldDB" id="A0AAV5R3F1"/>
<dbReference type="SUPFAM" id="SSF48576">
    <property type="entry name" value="Terpenoid synthases"/>
    <property type="match status" value="1"/>
</dbReference>
<protein>
    <recommendedName>
        <fullName evidence="20">Squalene synthase</fullName>
        <shortName evidence="20">SQS</shortName>
        <shortName evidence="20">SS</shortName>
        <ecNumber evidence="20">2.5.1.21</ecNumber>
    </recommendedName>
</protein>
<comment type="pathway">
    <text evidence="4 20">Terpene metabolism; lanosterol biosynthesis; lanosterol from farnesyl diphosphate: step 1/3.</text>
</comment>
<dbReference type="Proteomes" id="UP001378960">
    <property type="component" value="Unassembled WGS sequence"/>
</dbReference>
<keyword evidence="9" id="KW-0256">Endoplasmic reticulum</keyword>
<evidence type="ECO:0000256" key="11">
    <source>
        <dbReference type="ARBA" id="ARBA00022955"/>
    </source>
</evidence>
<reference evidence="21 22" key="1">
    <citation type="journal article" date="2023" name="Elife">
        <title>Identification of key yeast species and microbe-microbe interactions impacting larval growth of Drosophila in the wild.</title>
        <authorList>
            <person name="Mure A."/>
            <person name="Sugiura Y."/>
            <person name="Maeda R."/>
            <person name="Honda K."/>
            <person name="Sakurai N."/>
            <person name="Takahashi Y."/>
            <person name="Watada M."/>
            <person name="Katoh T."/>
            <person name="Gotoh A."/>
            <person name="Gotoh Y."/>
            <person name="Taniguchi I."/>
            <person name="Nakamura K."/>
            <person name="Hayashi T."/>
            <person name="Katayama T."/>
            <person name="Uemura T."/>
            <person name="Hattori Y."/>
        </authorList>
    </citation>
    <scope>NUCLEOTIDE SEQUENCE [LARGE SCALE GENOMIC DNA]</scope>
    <source>
        <strain evidence="21 22">PK-24</strain>
    </source>
</reference>
<keyword evidence="12 20" id="KW-1133">Transmembrane helix</keyword>
<proteinExistence type="inferred from homology"/>
<dbReference type="Gene3D" id="1.10.600.10">
    <property type="entry name" value="Farnesyl Diphosphate Synthase"/>
    <property type="match status" value="1"/>
</dbReference>
<sequence>MSKFLQLALHPEEFKSVIQLKCFKKSLYPLKITSDSEKTCYELLNKTSRSFAAVINELHPELRNAIMLFYLILRALDTIEDDMSIDPKIKIPLLRSFYEKLALKDWTFDGNSPTEKDRDVLVKFNLILEEFHKLKPEYQDIINDITKQMGNGMADYINNEEFNLNGVKTVKDYDLYCFYVAGLVGHGLTKLCVASSFSDPTLLRKMELSDSMGLFLQKTNIIRDYKEDQDDGRSFWPEEIWSKYANKLSDFTKPENQEKGLHCITDLVLNSMAHIKDVLVYLTMTYDPSAFSFCAIPQVMAIATLAEVFQNKNVFKKNVKIRKGTACDLILKSRTYEGVLEIFSYYLKIIHHKCPVSDPNYLAIGIKCGEIEQFIEELCPNPAHLPKGVQPLQTENYLRALKKIETETAIKNFIKTEYLATNVILTLFCFSAISIIYTCITYFSN</sequence>
<dbReference type="GO" id="GO:0005789">
    <property type="term" value="C:endoplasmic reticulum membrane"/>
    <property type="evidence" value="ECO:0007669"/>
    <property type="project" value="UniProtKB-SubCell"/>
</dbReference>
<dbReference type="EMBL" id="BTGB01000003">
    <property type="protein sequence ID" value="GMM45970.1"/>
    <property type="molecule type" value="Genomic_DNA"/>
</dbReference>
<keyword evidence="7 20" id="KW-0808">Transferase</keyword>
<dbReference type="InterPro" id="IPR044844">
    <property type="entry name" value="Trans_IPPS_euk-type"/>
</dbReference>
<comment type="cofactor">
    <cofactor evidence="1 20">
        <name>Mg(2+)</name>
        <dbReference type="ChEBI" id="CHEBI:18420"/>
    </cofactor>
</comment>
<organism evidence="21 22">
    <name type="scientific">Pichia kluyveri</name>
    <name type="common">Yeast</name>
    <dbReference type="NCBI Taxonomy" id="36015"/>
    <lineage>
        <taxon>Eukaryota</taxon>
        <taxon>Fungi</taxon>
        <taxon>Dikarya</taxon>
        <taxon>Ascomycota</taxon>
        <taxon>Saccharomycotina</taxon>
        <taxon>Pichiomycetes</taxon>
        <taxon>Pichiales</taxon>
        <taxon>Pichiaceae</taxon>
        <taxon>Pichia</taxon>
    </lineage>
</organism>
<evidence type="ECO:0000256" key="14">
    <source>
        <dbReference type="ARBA" id="ARBA00023098"/>
    </source>
</evidence>
<dbReference type="GO" id="GO:0045338">
    <property type="term" value="P:farnesyl diphosphate metabolic process"/>
    <property type="evidence" value="ECO:0007669"/>
    <property type="project" value="InterPro"/>
</dbReference>
<gene>
    <name evidence="21" type="ORF">DAPK24_025450</name>
</gene>
<keyword evidence="22" id="KW-1185">Reference proteome</keyword>
<comment type="catalytic activity">
    <reaction evidence="18">
        <text>2 (2E,6E)-farnesyl diphosphate + NADH + H(+) = squalene + 2 diphosphate + NAD(+)</text>
        <dbReference type="Rhea" id="RHEA:32299"/>
        <dbReference type="ChEBI" id="CHEBI:15378"/>
        <dbReference type="ChEBI" id="CHEBI:15440"/>
        <dbReference type="ChEBI" id="CHEBI:33019"/>
        <dbReference type="ChEBI" id="CHEBI:57540"/>
        <dbReference type="ChEBI" id="CHEBI:57945"/>
        <dbReference type="ChEBI" id="CHEBI:175763"/>
        <dbReference type="EC" id="2.5.1.21"/>
    </reaction>
    <physiologicalReaction direction="left-to-right" evidence="18">
        <dbReference type="Rhea" id="RHEA:32300"/>
    </physiologicalReaction>
</comment>
<dbReference type="PROSITE" id="PS01044">
    <property type="entry name" value="SQUALEN_PHYTOEN_SYN_1"/>
    <property type="match status" value="1"/>
</dbReference>
<comment type="caution">
    <text evidence="21">The sequence shown here is derived from an EMBL/GenBank/DDBJ whole genome shotgun (WGS) entry which is preliminary data.</text>
</comment>
<dbReference type="GO" id="GO:0051996">
    <property type="term" value="F:squalene synthase [NAD(P)H] activity"/>
    <property type="evidence" value="ECO:0007669"/>
    <property type="project" value="UniProtKB-UniRule"/>
</dbReference>
<evidence type="ECO:0000256" key="12">
    <source>
        <dbReference type="ARBA" id="ARBA00022989"/>
    </source>
</evidence>
<dbReference type="GO" id="GO:0055056">
    <property type="term" value="F:D-glucose transmembrane transporter activity"/>
    <property type="evidence" value="ECO:0007669"/>
    <property type="project" value="UniProtKB-UniRule"/>
</dbReference>
<evidence type="ECO:0000256" key="7">
    <source>
        <dbReference type="ARBA" id="ARBA00022679"/>
    </source>
</evidence>
<keyword evidence="15 20" id="KW-0472">Membrane</keyword>
<dbReference type="InterPro" id="IPR002060">
    <property type="entry name" value="Squ/phyt_synthse"/>
</dbReference>
<dbReference type="InterPro" id="IPR006449">
    <property type="entry name" value="Squal_synth-like"/>
</dbReference>
<keyword evidence="11" id="KW-0752">Steroid biosynthesis</keyword>
<dbReference type="Pfam" id="PF00494">
    <property type="entry name" value="SQS_PSY"/>
    <property type="match status" value="1"/>
</dbReference>
<keyword evidence="14" id="KW-0443">Lipid metabolism</keyword>
<feature type="transmembrane region" description="Helical" evidence="20">
    <location>
        <begin position="418"/>
        <end position="443"/>
    </location>
</feature>
<comment type="subcellular location">
    <subcellularLocation>
        <location evidence="3">Endoplasmic reticulum membrane</location>
        <topology evidence="3">Single-pass membrane protein</topology>
    </subcellularLocation>
    <subcellularLocation>
        <location evidence="2">Microsome</location>
    </subcellularLocation>
</comment>
<dbReference type="FunFam" id="1.10.600.10:FF:000003">
    <property type="entry name" value="Farnesyl-diphosphate farnesyltransferase 1"/>
    <property type="match status" value="1"/>
</dbReference>
<dbReference type="SFLD" id="SFLDG01018">
    <property type="entry name" value="Squalene/Phytoene_Synthase_Lik"/>
    <property type="match status" value="1"/>
</dbReference>
<evidence type="ECO:0000256" key="9">
    <source>
        <dbReference type="ARBA" id="ARBA00022824"/>
    </source>
</evidence>
<keyword evidence="17" id="KW-0753">Steroid metabolism</keyword>
<evidence type="ECO:0000256" key="6">
    <source>
        <dbReference type="ARBA" id="ARBA00022516"/>
    </source>
</evidence>
<dbReference type="InterPro" id="IPR019845">
    <property type="entry name" value="Squalene/phytoene_synthase_CS"/>
</dbReference>
<evidence type="ECO:0000256" key="1">
    <source>
        <dbReference type="ARBA" id="ARBA00001946"/>
    </source>
</evidence>
<keyword evidence="8 20" id="KW-0812">Transmembrane</keyword>
<dbReference type="PROSITE" id="PS01045">
    <property type="entry name" value="SQUALEN_PHYTOEN_SYN_2"/>
    <property type="match status" value="1"/>
</dbReference>
<name>A0AAV5R3F1_PICKL</name>
<dbReference type="EC" id="2.5.1.21" evidence="20"/>
<keyword evidence="6" id="KW-0444">Lipid biosynthesis</keyword>